<name>A0ABQ0KYV3_MYCCL</name>
<reference evidence="2" key="1">
    <citation type="submission" date="2014-09" db="EMBL/GenBank/DDBJ databases">
        <title>Genome sequence of the luminous mushroom Mycena chlorophos for searching fungal bioluminescence genes.</title>
        <authorList>
            <person name="Tanaka Y."/>
            <person name="Kasuga D."/>
            <person name="Oba Y."/>
            <person name="Hase S."/>
            <person name="Sato K."/>
            <person name="Oba Y."/>
            <person name="Sakakibara Y."/>
        </authorList>
    </citation>
    <scope>NUCLEOTIDE SEQUENCE</scope>
</reference>
<protein>
    <submittedName>
        <fullName evidence="2">Uncharacterized protein</fullName>
    </submittedName>
</protein>
<accession>A0ABQ0KYV3</accession>
<dbReference type="EMBL" id="DF838854">
    <property type="protein sequence ID" value="GAT43359.1"/>
    <property type="molecule type" value="Genomic_DNA"/>
</dbReference>
<sequence>MPDPLRVWSAGIVSPTTSVPATDAENTSAGTGSEKRSTGPRISADGVENTSAGTGFREAGEVCASVSYILRVPPNAG</sequence>
<organism evidence="2 3">
    <name type="scientific">Mycena chlorophos</name>
    <name type="common">Agaric fungus</name>
    <name type="synonym">Agaricus chlorophos</name>
    <dbReference type="NCBI Taxonomy" id="658473"/>
    <lineage>
        <taxon>Eukaryota</taxon>
        <taxon>Fungi</taxon>
        <taxon>Dikarya</taxon>
        <taxon>Basidiomycota</taxon>
        <taxon>Agaricomycotina</taxon>
        <taxon>Agaricomycetes</taxon>
        <taxon>Agaricomycetidae</taxon>
        <taxon>Agaricales</taxon>
        <taxon>Marasmiineae</taxon>
        <taxon>Mycenaceae</taxon>
        <taxon>Mycena</taxon>
    </lineage>
</organism>
<evidence type="ECO:0000256" key="1">
    <source>
        <dbReference type="SAM" id="MobiDB-lite"/>
    </source>
</evidence>
<feature type="compositionally biased region" description="Polar residues" evidence="1">
    <location>
        <begin position="14"/>
        <end position="31"/>
    </location>
</feature>
<evidence type="ECO:0000313" key="2">
    <source>
        <dbReference type="EMBL" id="GAT43359.1"/>
    </source>
</evidence>
<feature type="region of interest" description="Disordered" evidence="1">
    <location>
        <begin position="1"/>
        <end position="53"/>
    </location>
</feature>
<proteinExistence type="predicted"/>
<keyword evidence="3" id="KW-1185">Reference proteome</keyword>
<gene>
    <name evidence="2" type="ORF">MCHLO_01042</name>
</gene>
<evidence type="ECO:0000313" key="3">
    <source>
        <dbReference type="Proteomes" id="UP000815677"/>
    </source>
</evidence>
<dbReference type="Proteomes" id="UP000815677">
    <property type="component" value="Unassembled WGS sequence"/>
</dbReference>